<gene>
    <name evidence="1" type="ORF">BDP27DRAFT_1400064</name>
</gene>
<reference evidence="1" key="1">
    <citation type="submission" date="2020-11" db="EMBL/GenBank/DDBJ databases">
        <authorList>
            <consortium name="DOE Joint Genome Institute"/>
            <person name="Ahrendt S."/>
            <person name="Riley R."/>
            <person name="Andreopoulos W."/>
            <person name="Labutti K."/>
            <person name="Pangilinan J."/>
            <person name="Ruiz-Duenas F.J."/>
            <person name="Barrasa J.M."/>
            <person name="Sanchez-Garcia M."/>
            <person name="Camarero S."/>
            <person name="Miyauchi S."/>
            <person name="Serrano A."/>
            <person name="Linde D."/>
            <person name="Babiker R."/>
            <person name="Drula E."/>
            <person name="Ayuso-Fernandez I."/>
            <person name="Pacheco R."/>
            <person name="Padilla G."/>
            <person name="Ferreira P."/>
            <person name="Barriuso J."/>
            <person name="Kellner H."/>
            <person name="Castanera R."/>
            <person name="Alfaro M."/>
            <person name="Ramirez L."/>
            <person name="Pisabarro A.G."/>
            <person name="Kuo A."/>
            <person name="Tritt A."/>
            <person name="Lipzen A."/>
            <person name="He G."/>
            <person name="Yan M."/>
            <person name="Ng V."/>
            <person name="Cullen D."/>
            <person name="Martin F."/>
            <person name="Rosso M.-N."/>
            <person name="Henrissat B."/>
            <person name="Hibbett D."/>
            <person name="Martinez A.T."/>
            <person name="Grigoriev I.V."/>
        </authorList>
    </citation>
    <scope>NUCLEOTIDE SEQUENCE</scope>
    <source>
        <strain evidence="1">AH 40177</strain>
    </source>
</reference>
<evidence type="ECO:0000313" key="2">
    <source>
        <dbReference type="Proteomes" id="UP000772434"/>
    </source>
</evidence>
<dbReference type="EMBL" id="JADNRY010000016">
    <property type="protein sequence ID" value="KAF9073840.1"/>
    <property type="molecule type" value="Genomic_DNA"/>
</dbReference>
<dbReference type="Proteomes" id="UP000772434">
    <property type="component" value="Unassembled WGS sequence"/>
</dbReference>
<keyword evidence="2" id="KW-1185">Reference proteome</keyword>
<evidence type="ECO:0008006" key="3">
    <source>
        <dbReference type="Google" id="ProtNLM"/>
    </source>
</evidence>
<protein>
    <recommendedName>
        <fullName evidence="3">F-box domain-containing protein</fullName>
    </recommendedName>
</protein>
<name>A0A9P5Q5B3_9AGAR</name>
<proteinExistence type="predicted"/>
<evidence type="ECO:0000313" key="1">
    <source>
        <dbReference type="EMBL" id="KAF9073840.1"/>
    </source>
</evidence>
<organism evidence="1 2">
    <name type="scientific">Rhodocollybia butyracea</name>
    <dbReference type="NCBI Taxonomy" id="206335"/>
    <lineage>
        <taxon>Eukaryota</taxon>
        <taxon>Fungi</taxon>
        <taxon>Dikarya</taxon>
        <taxon>Basidiomycota</taxon>
        <taxon>Agaricomycotina</taxon>
        <taxon>Agaricomycetes</taxon>
        <taxon>Agaricomycetidae</taxon>
        <taxon>Agaricales</taxon>
        <taxon>Marasmiineae</taxon>
        <taxon>Omphalotaceae</taxon>
        <taxon>Rhodocollybia</taxon>
    </lineage>
</organism>
<dbReference type="OrthoDB" id="3357519at2759"/>
<sequence>MTNEAQPHVINKLASELLSEIFVAYSEPNYDMPLAQLLLTHICHSWRDVALNSTPRLWTILYMFFGLNSSDFDHQSMITAWLSRSVLPVDVRIEQEQPLEMSGHRRRVPRGVVKALVSVSSRIRTLKIQGTEKSLTPLISLPSGSFPVLGGAN</sequence>
<comment type="caution">
    <text evidence="1">The sequence shown here is derived from an EMBL/GenBank/DDBJ whole genome shotgun (WGS) entry which is preliminary data.</text>
</comment>
<dbReference type="AlphaFoldDB" id="A0A9P5Q5B3"/>
<accession>A0A9P5Q5B3</accession>